<sequence length="78" mass="9237">MCCRSRKECTLKKRIRKKMIAGTHKKLPVKLYNAFLYKKGMLPLLVQIYRSFKTIKGVRIYATVTSHNEAEVHKKFKH</sequence>
<dbReference type="EMBL" id="BK015583">
    <property type="protein sequence ID" value="DAE14466.1"/>
    <property type="molecule type" value="Genomic_DNA"/>
</dbReference>
<protein>
    <submittedName>
        <fullName evidence="1">Uncharacterized protein</fullName>
    </submittedName>
</protein>
<reference evidence="1" key="1">
    <citation type="journal article" date="2021" name="Proc. Natl. Acad. Sci. U.S.A.">
        <title>A Catalog of Tens of Thousands of Viruses from Human Metagenomes Reveals Hidden Associations with Chronic Diseases.</title>
        <authorList>
            <person name="Tisza M.J."/>
            <person name="Buck C.B."/>
        </authorList>
    </citation>
    <scope>NUCLEOTIDE SEQUENCE</scope>
    <source>
        <strain evidence="1">CtHiz26</strain>
    </source>
</reference>
<organism evidence="1">
    <name type="scientific">Siphoviridae sp. ctHiz26</name>
    <dbReference type="NCBI Taxonomy" id="2825423"/>
    <lineage>
        <taxon>Viruses</taxon>
        <taxon>Duplodnaviria</taxon>
        <taxon>Heunggongvirae</taxon>
        <taxon>Uroviricota</taxon>
        <taxon>Caudoviricetes</taxon>
    </lineage>
</organism>
<name>A0A8S5Q681_9CAUD</name>
<accession>A0A8S5Q681</accession>
<proteinExistence type="predicted"/>
<evidence type="ECO:0000313" key="1">
    <source>
        <dbReference type="EMBL" id="DAE14466.1"/>
    </source>
</evidence>